<evidence type="ECO:0000256" key="1">
    <source>
        <dbReference type="ARBA" id="ARBA00004141"/>
    </source>
</evidence>
<sequence>MNKHIRIAAILGGLAVAIGAFGAHGLADILAKHGRIETFETAVKYHFYHALAILAVGIIIELYPDNKSLPKAGHMFLVGIVIFSGSLYTLSLTGVTWLGAITPIGGVAFIIGWIFLFLATKYKTKNDL</sequence>
<protein>
    <submittedName>
        <fullName evidence="7">DUF423 domain-containing protein</fullName>
    </submittedName>
</protein>
<comment type="subcellular location">
    <subcellularLocation>
        <location evidence="1">Membrane</location>
        <topology evidence="1">Multi-pass membrane protein</topology>
    </subcellularLocation>
</comment>
<feature type="transmembrane region" description="Helical" evidence="6">
    <location>
        <begin position="97"/>
        <end position="119"/>
    </location>
</feature>
<organism evidence="7 8">
    <name type="scientific">Belliella filtrata</name>
    <dbReference type="NCBI Taxonomy" id="2923435"/>
    <lineage>
        <taxon>Bacteria</taxon>
        <taxon>Pseudomonadati</taxon>
        <taxon>Bacteroidota</taxon>
        <taxon>Cytophagia</taxon>
        <taxon>Cytophagales</taxon>
        <taxon>Cyclobacteriaceae</taxon>
        <taxon>Belliella</taxon>
    </lineage>
</organism>
<evidence type="ECO:0000313" key="8">
    <source>
        <dbReference type="Proteomes" id="UP001165489"/>
    </source>
</evidence>
<keyword evidence="8" id="KW-1185">Reference proteome</keyword>
<evidence type="ECO:0000256" key="5">
    <source>
        <dbReference type="ARBA" id="ARBA00023136"/>
    </source>
</evidence>
<dbReference type="Pfam" id="PF04241">
    <property type="entry name" value="DUF423"/>
    <property type="match status" value="1"/>
</dbReference>
<comment type="similarity">
    <text evidence="2">Belongs to the UPF0382 family.</text>
</comment>
<gene>
    <name evidence="7" type="ORF">MM239_10900</name>
</gene>
<keyword evidence="5 6" id="KW-0472">Membrane</keyword>
<dbReference type="InterPro" id="IPR006696">
    <property type="entry name" value="DUF423"/>
</dbReference>
<evidence type="ECO:0000256" key="4">
    <source>
        <dbReference type="ARBA" id="ARBA00022989"/>
    </source>
</evidence>
<accession>A0ABS9V0H6</accession>
<evidence type="ECO:0000256" key="6">
    <source>
        <dbReference type="SAM" id="Phobius"/>
    </source>
</evidence>
<dbReference type="EMBL" id="JAKZGP010000025">
    <property type="protein sequence ID" value="MCH7409904.1"/>
    <property type="molecule type" value="Genomic_DNA"/>
</dbReference>
<evidence type="ECO:0000313" key="7">
    <source>
        <dbReference type="EMBL" id="MCH7409904.1"/>
    </source>
</evidence>
<proteinExistence type="inferred from homology"/>
<feature type="transmembrane region" description="Helical" evidence="6">
    <location>
        <begin position="46"/>
        <end position="63"/>
    </location>
</feature>
<dbReference type="PANTHER" id="PTHR43461">
    <property type="entry name" value="TRANSMEMBRANE PROTEIN 256"/>
    <property type="match status" value="1"/>
</dbReference>
<dbReference type="RefSeq" id="WP_241348274.1">
    <property type="nucleotide sequence ID" value="NZ_JAKZGP010000025.1"/>
</dbReference>
<keyword evidence="3 6" id="KW-0812">Transmembrane</keyword>
<name>A0ABS9V0H6_9BACT</name>
<keyword evidence="4 6" id="KW-1133">Transmembrane helix</keyword>
<evidence type="ECO:0000256" key="3">
    <source>
        <dbReference type="ARBA" id="ARBA00022692"/>
    </source>
</evidence>
<evidence type="ECO:0000256" key="2">
    <source>
        <dbReference type="ARBA" id="ARBA00009694"/>
    </source>
</evidence>
<reference evidence="7" key="1">
    <citation type="submission" date="2022-03" db="EMBL/GenBank/DDBJ databases">
        <title>De novo assembled genomes of Belliella spp. (Cyclobacteriaceae) strains.</title>
        <authorList>
            <person name="Szabo A."/>
            <person name="Korponai K."/>
            <person name="Felfoldi T."/>
        </authorList>
    </citation>
    <scope>NUCLEOTIDE SEQUENCE</scope>
    <source>
        <strain evidence="7">DSM 111904</strain>
    </source>
</reference>
<dbReference type="PANTHER" id="PTHR43461:SF1">
    <property type="entry name" value="TRANSMEMBRANE PROTEIN 256"/>
    <property type="match status" value="1"/>
</dbReference>
<comment type="caution">
    <text evidence="7">The sequence shown here is derived from an EMBL/GenBank/DDBJ whole genome shotgun (WGS) entry which is preliminary data.</text>
</comment>
<feature type="transmembrane region" description="Helical" evidence="6">
    <location>
        <begin position="75"/>
        <end position="91"/>
    </location>
</feature>
<dbReference type="Proteomes" id="UP001165489">
    <property type="component" value="Unassembled WGS sequence"/>
</dbReference>